<dbReference type="Proteomes" id="UP000887565">
    <property type="component" value="Unplaced"/>
</dbReference>
<evidence type="ECO:0000256" key="1">
    <source>
        <dbReference type="SAM" id="MobiDB-lite"/>
    </source>
</evidence>
<organism evidence="3 4">
    <name type="scientific">Romanomermis culicivorax</name>
    <name type="common">Nematode worm</name>
    <dbReference type="NCBI Taxonomy" id="13658"/>
    <lineage>
        <taxon>Eukaryota</taxon>
        <taxon>Metazoa</taxon>
        <taxon>Ecdysozoa</taxon>
        <taxon>Nematoda</taxon>
        <taxon>Enoplea</taxon>
        <taxon>Dorylaimia</taxon>
        <taxon>Mermithida</taxon>
        <taxon>Mermithoidea</taxon>
        <taxon>Mermithidae</taxon>
        <taxon>Romanomermis</taxon>
    </lineage>
</organism>
<keyword evidence="3" id="KW-1185">Reference proteome</keyword>
<name>A0A915HWQ2_ROMCU</name>
<feature type="region of interest" description="Disordered" evidence="1">
    <location>
        <begin position="154"/>
        <end position="207"/>
    </location>
</feature>
<keyword evidence="2" id="KW-1133">Transmembrane helix</keyword>
<dbReference type="AlphaFoldDB" id="A0A915HWQ2"/>
<dbReference type="WBParaSite" id="nRc.2.0.1.t05987-RA">
    <property type="protein sequence ID" value="nRc.2.0.1.t05987-RA"/>
    <property type="gene ID" value="nRc.2.0.1.g05987"/>
</dbReference>
<evidence type="ECO:0000313" key="4">
    <source>
        <dbReference type="WBParaSite" id="nRc.2.0.1.t05987-RA"/>
    </source>
</evidence>
<reference evidence="4" key="1">
    <citation type="submission" date="2022-11" db="UniProtKB">
        <authorList>
            <consortium name="WormBaseParasite"/>
        </authorList>
    </citation>
    <scope>IDENTIFICATION</scope>
</reference>
<feature type="transmembrane region" description="Helical" evidence="2">
    <location>
        <begin position="228"/>
        <end position="247"/>
    </location>
</feature>
<proteinExistence type="predicted"/>
<evidence type="ECO:0000256" key="2">
    <source>
        <dbReference type="SAM" id="Phobius"/>
    </source>
</evidence>
<keyword evidence="2" id="KW-0812">Transmembrane</keyword>
<evidence type="ECO:0000313" key="3">
    <source>
        <dbReference type="Proteomes" id="UP000887565"/>
    </source>
</evidence>
<feature type="compositionally biased region" description="Low complexity" evidence="1">
    <location>
        <begin position="82"/>
        <end position="95"/>
    </location>
</feature>
<sequence>MLSDIEESFDSFIIIQPIEEHISCQESVADLDTNIDKERSCPIISKATKQQINSETRMRRFNRFFASIFRRSNLEEQGQRPIGSRIISKSSASPSRETPVKDGNDLLQVSDDNAVDKIESATSIPVPMAIDATEDFFDDFRKRLTLSHIHDLCSGQSSRSAATDPTTAGPSTSTNNHGESKSRVSDGQNSLDNQTPSTSARAEQSDQASTNISDFIVIPEEKLPPVEYIGGGNPFMLFVGLAIINIYRKRFSNNRELRILFDRWILPYNYAKVIRKARRMYAKYLKSVGY</sequence>
<feature type="compositionally biased region" description="Polar residues" evidence="1">
    <location>
        <begin position="185"/>
        <end position="207"/>
    </location>
</feature>
<feature type="region of interest" description="Disordered" evidence="1">
    <location>
        <begin position="76"/>
        <end position="109"/>
    </location>
</feature>
<feature type="compositionally biased region" description="Polar residues" evidence="1">
    <location>
        <begin position="154"/>
        <end position="177"/>
    </location>
</feature>
<protein>
    <submittedName>
        <fullName evidence="4">Uncharacterized protein</fullName>
    </submittedName>
</protein>
<accession>A0A915HWQ2</accession>
<keyword evidence="2" id="KW-0472">Membrane</keyword>